<organism evidence="1 2">
    <name type="scientific">Ascoidea rubescens DSM 1968</name>
    <dbReference type="NCBI Taxonomy" id="1344418"/>
    <lineage>
        <taxon>Eukaryota</taxon>
        <taxon>Fungi</taxon>
        <taxon>Dikarya</taxon>
        <taxon>Ascomycota</taxon>
        <taxon>Saccharomycotina</taxon>
        <taxon>Saccharomycetes</taxon>
        <taxon>Ascoideaceae</taxon>
        <taxon>Ascoidea</taxon>
    </lineage>
</organism>
<name>A0A1D2VCB3_9ASCO</name>
<dbReference type="Proteomes" id="UP000095038">
    <property type="component" value="Unassembled WGS sequence"/>
</dbReference>
<dbReference type="AlphaFoldDB" id="A0A1D2VCB3"/>
<reference evidence="2" key="1">
    <citation type="submission" date="2016-05" db="EMBL/GenBank/DDBJ databases">
        <title>Comparative genomics of biotechnologically important yeasts.</title>
        <authorList>
            <consortium name="DOE Joint Genome Institute"/>
            <person name="Riley R."/>
            <person name="Haridas S."/>
            <person name="Wolfe K.H."/>
            <person name="Lopes M.R."/>
            <person name="Hittinger C.T."/>
            <person name="Goker M."/>
            <person name="Salamov A."/>
            <person name="Wisecaver J."/>
            <person name="Long T.M."/>
            <person name="Aerts A.L."/>
            <person name="Barry K."/>
            <person name="Choi C."/>
            <person name="Clum A."/>
            <person name="Coughlan A.Y."/>
            <person name="Deshpande S."/>
            <person name="Douglass A.P."/>
            <person name="Hanson S.J."/>
            <person name="Klenk H.-P."/>
            <person name="Labutti K."/>
            <person name="Lapidus A."/>
            <person name="Lindquist E."/>
            <person name="Lipzen A."/>
            <person name="Meier-Kolthoff J.P."/>
            <person name="Ohm R.A."/>
            <person name="Otillar R.P."/>
            <person name="Pangilinan J."/>
            <person name="Peng Y."/>
            <person name="Rokas A."/>
            <person name="Rosa C.A."/>
            <person name="Scheuner C."/>
            <person name="Sibirny A.A."/>
            <person name="Slot J.C."/>
            <person name="Stielow J.B."/>
            <person name="Sun H."/>
            <person name="Kurtzman C.P."/>
            <person name="Blackwell M."/>
            <person name="Grigoriev I.V."/>
            <person name="Jeffries T.W."/>
        </authorList>
    </citation>
    <scope>NUCLEOTIDE SEQUENCE [LARGE SCALE GENOMIC DNA]</scope>
    <source>
        <strain evidence="2">DSM 1968</strain>
    </source>
</reference>
<evidence type="ECO:0000313" key="1">
    <source>
        <dbReference type="EMBL" id="ODV59180.1"/>
    </source>
</evidence>
<protein>
    <submittedName>
        <fullName evidence="1">Uncharacterized protein</fullName>
    </submittedName>
</protein>
<proteinExistence type="predicted"/>
<dbReference type="EMBL" id="KV454487">
    <property type="protein sequence ID" value="ODV59180.1"/>
    <property type="molecule type" value="Genomic_DNA"/>
</dbReference>
<dbReference type="InParanoid" id="A0A1D2VCB3"/>
<accession>A0A1D2VCB3</accession>
<dbReference type="GeneID" id="30962428"/>
<keyword evidence="2" id="KW-1185">Reference proteome</keyword>
<gene>
    <name evidence="1" type="ORF">ASCRUDRAFT_113448</name>
</gene>
<evidence type="ECO:0000313" key="2">
    <source>
        <dbReference type="Proteomes" id="UP000095038"/>
    </source>
</evidence>
<dbReference type="RefSeq" id="XP_020045487.1">
    <property type="nucleotide sequence ID" value="XM_020188792.1"/>
</dbReference>
<sequence>MSHLTVEGERSYHRTLIQDALYQYRNDVIQYRSFEDIAIELEELVFVHEQKRITDFYLLKCHEIVFFVENYISTLLPNLLKRVMKDEFQLADLVNKSKEIVLFEELKRDRTMSFQKNSKSNKNSKNSNQRQYGFRTYNNDYVDNPQANIDFGSHFLNTNKLSSALLSNCSQRLLSCSYLNATQQLIINTNYLASMVLKPGTRLDCLFCCGKKCCSNYCTRPNRRSRTASTSPSVDLWCSCLKCGETWTARYARDEACFSL</sequence>